<dbReference type="PROSITE" id="PS50988">
    <property type="entry name" value="TROVE"/>
    <property type="match status" value="1"/>
</dbReference>
<evidence type="ECO:0000256" key="4">
    <source>
        <dbReference type="ARBA" id="ARBA00022723"/>
    </source>
</evidence>
<dbReference type="PANTHER" id="PTHR14202:SF0">
    <property type="entry name" value="RNA-BINDING PROTEIN RO60"/>
    <property type="match status" value="1"/>
</dbReference>
<gene>
    <name evidence="9" type="ORF">Pph01_29270</name>
</gene>
<keyword evidence="4" id="KW-0479">Metal-binding</keyword>
<name>A0A8J3XEM3_9ACTN</name>
<evidence type="ECO:0000256" key="1">
    <source>
        <dbReference type="ARBA" id="ARBA00004496"/>
    </source>
</evidence>
<dbReference type="GO" id="GO:0005737">
    <property type="term" value="C:cytoplasm"/>
    <property type="evidence" value="ECO:0007669"/>
    <property type="project" value="UniProtKB-SubCell"/>
</dbReference>
<reference evidence="9 10" key="1">
    <citation type="submission" date="2021-01" db="EMBL/GenBank/DDBJ databases">
        <title>Whole genome shotgun sequence of Planotetraspora phitsanulokensis NBRC 104273.</title>
        <authorList>
            <person name="Komaki H."/>
            <person name="Tamura T."/>
        </authorList>
    </citation>
    <scope>NUCLEOTIDE SEQUENCE [LARGE SCALE GENOMIC DNA]</scope>
    <source>
        <strain evidence="9 10">NBRC 104273</strain>
    </source>
</reference>
<evidence type="ECO:0000256" key="6">
    <source>
        <dbReference type="ARBA" id="ARBA00023274"/>
    </source>
</evidence>
<comment type="subcellular location">
    <subcellularLocation>
        <location evidence="1">Cytoplasm</location>
    </subcellularLocation>
</comment>
<dbReference type="GO" id="GO:0046872">
    <property type="term" value="F:metal ion binding"/>
    <property type="evidence" value="ECO:0007669"/>
    <property type="project" value="UniProtKB-KW"/>
</dbReference>
<keyword evidence="6" id="KW-0687">Ribonucleoprotein</keyword>
<dbReference type="PANTHER" id="PTHR14202">
    <property type="entry name" value="60 KDA RIBONUCLEOPROTEIN SSA/RO"/>
    <property type="match status" value="1"/>
</dbReference>
<dbReference type="EMBL" id="BOOP01000011">
    <property type="protein sequence ID" value="GII37924.1"/>
    <property type="molecule type" value="Genomic_DNA"/>
</dbReference>
<keyword evidence="10" id="KW-1185">Reference proteome</keyword>
<evidence type="ECO:0000313" key="9">
    <source>
        <dbReference type="EMBL" id="GII37924.1"/>
    </source>
</evidence>
<dbReference type="InterPro" id="IPR037214">
    <property type="entry name" value="TROVE_dom_sf"/>
</dbReference>
<dbReference type="GO" id="GO:0003723">
    <property type="term" value="F:RNA binding"/>
    <property type="evidence" value="ECO:0007669"/>
    <property type="project" value="UniProtKB-KW"/>
</dbReference>
<evidence type="ECO:0000256" key="7">
    <source>
        <dbReference type="SAM" id="MobiDB-lite"/>
    </source>
</evidence>
<evidence type="ECO:0000256" key="2">
    <source>
        <dbReference type="ARBA" id="ARBA00007814"/>
    </source>
</evidence>
<comment type="similarity">
    <text evidence="2">Belongs to the Ro 60 kDa family.</text>
</comment>
<comment type="caution">
    <text evidence="9">The sequence shown here is derived from an EMBL/GenBank/DDBJ whole genome shotgun (WGS) entry which is preliminary data.</text>
</comment>
<dbReference type="RefSeq" id="WP_204073603.1">
    <property type="nucleotide sequence ID" value="NZ_BAABHI010000013.1"/>
</dbReference>
<sequence length="527" mass="57420">MSKFNTTAARPAVSSPVTTEATPSVRTHEGAPGYIRDAKGELFLLAVSNMVGESTFYEKAGDRDERFRALVHQVAVEDLDWMSRFLPWLRGEANMRSAPVVAALEAVRARLTAGLQGGNRELVGSVLQRADEPGEAVAYWMSRYGRAIPKPVKRGVADAVRRLYTERSLAKYDSATHGFRFGDMIDLVHPAPAEDKYRQGDLFAHALDRRHGRDKPIPESLGMVRLRAELLALPVDERRTVMAADPGRLRAAGMTWEALAGWLQGPMDAQAWSTVIPSMGYMSLIRNLRNFDEAGVSDELAGQIAAKLSDPDEVSRSRQLPFRFYSAYLNAPSLRWGHALDKALTLATGNVPSFTGRTLVLVDTSASMTSGTISARSTVTPAQAAALLGVTLAARGDQVDLVGFADGTFRHEIRRGASVLREIDRFCGRIGEVGHGTQIADALRRSWKGHDRAVILSDMQTMSGHYSGGVTDAVPAHVPLYGFNLQGYRAAAMPTGRGNRHEFGGFSDASFRLIPLLEAGRSAGWPF</sequence>
<feature type="region of interest" description="Disordered" evidence="7">
    <location>
        <begin position="1"/>
        <end position="31"/>
    </location>
</feature>
<proteinExistence type="inferred from homology"/>
<evidence type="ECO:0000259" key="8">
    <source>
        <dbReference type="PROSITE" id="PS50988"/>
    </source>
</evidence>
<dbReference type="SUPFAM" id="SSF140864">
    <property type="entry name" value="TROVE domain-like"/>
    <property type="match status" value="1"/>
</dbReference>
<evidence type="ECO:0000256" key="3">
    <source>
        <dbReference type="ARBA" id="ARBA00022490"/>
    </source>
</evidence>
<dbReference type="Proteomes" id="UP000622547">
    <property type="component" value="Unassembled WGS sequence"/>
</dbReference>
<protein>
    <submittedName>
        <fullName evidence="9">RNA-binding protein</fullName>
    </submittedName>
</protein>
<accession>A0A8J3XEM3</accession>
<evidence type="ECO:0000256" key="5">
    <source>
        <dbReference type="ARBA" id="ARBA00022884"/>
    </source>
</evidence>
<dbReference type="InterPro" id="IPR040322">
    <property type="entry name" value="TROVE2"/>
</dbReference>
<evidence type="ECO:0000313" key="10">
    <source>
        <dbReference type="Proteomes" id="UP000622547"/>
    </source>
</evidence>
<keyword evidence="5" id="KW-0694">RNA-binding</keyword>
<dbReference type="AlphaFoldDB" id="A0A8J3XEM3"/>
<dbReference type="GO" id="GO:1990904">
    <property type="term" value="C:ribonucleoprotein complex"/>
    <property type="evidence" value="ECO:0007669"/>
    <property type="project" value="UniProtKB-KW"/>
</dbReference>
<keyword evidence="3" id="KW-0963">Cytoplasm</keyword>
<dbReference type="InterPro" id="IPR008858">
    <property type="entry name" value="TROVE_dom"/>
</dbReference>
<dbReference type="Gene3D" id="3.40.50.410">
    <property type="entry name" value="von Willebrand factor, type A domain"/>
    <property type="match status" value="1"/>
</dbReference>
<dbReference type="SUPFAM" id="SSF53300">
    <property type="entry name" value="vWA-like"/>
    <property type="match status" value="1"/>
</dbReference>
<dbReference type="InterPro" id="IPR036465">
    <property type="entry name" value="vWFA_dom_sf"/>
</dbReference>
<organism evidence="9 10">
    <name type="scientific">Planotetraspora phitsanulokensis</name>
    <dbReference type="NCBI Taxonomy" id="575192"/>
    <lineage>
        <taxon>Bacteria</taxon>
        <taxon>Bacillati</taxon>
        <taxon>Actinomycetota</taxon>
        <taxon>Actinomycetes</taxon>
        <taxon>Streptosporangiales</taxon>
        <taxon>Streptosporangiaceae</taxon>
        <taxon>Planotetraspora</taxon>
    </lineage>
</organism>
<feature type="compositionally biased region" description="Polar residues" evidence="7">
    <location>
        <begin position="15"/>
        <end position="25"/>
    </location>
</feature>
<dbReference type="Pfam" id="PF05731">
    <property type="entry name" value="TROVE"/>
    <property type="match status" value="1"/>
</dbReference>
<feature type="domain" description="TROVE" evidence="8">
    <location>
        <begin position="25"/>
        <end position="356"/>
    </location>
</feature>